<evidence type="ECO:0000256" key="3">
    <source>
        <dbReference type="ARBA" id="ARBA00023163"/>
    </source>
</evidence>
<evidence type="ECO:0000256" key="2">
    <source>
        <dbReference type="ARBA" id="ARBA00023125"/>
    </source>
</evidence>
<dbReference type="PRINTS" id="PR00598">
    <property type="entry name" value="HTHMARR"/>
</dbReference>
<dbReference type="EMBL" id="CP054856">
    <property type="protein sequence ID" value="QVM85293.1"/>
    <property type="molecule type" value="Genomic_DNA"/>
</dbReference>
<dbReference type="InterPro" id="IPR036388">
    <property type="entry name" value="WH-like_DNA-bd_sf"/>
</dbReference>
<gene>
    <name evidence="5" type="ORF">HT578_17770</name>
</gene>
<proteinExistence type="predicted"/>
<sequence length="164" mass="18426">MTEKLANRMRNIAEAFQDHLAHMPALRELALTPFQARLLRVIGQRPGVSQLELARRTQRDKAQIARAIKELDTRGLVERRAHPDDWRSQCLFLTQSASTAREKVEDQRREVAAIAFSSLDPAEQEQLMALLGRIETTLTTHPGLFANAQAHAPRPAPDESADES</sequence>
<keyword evidence="2" id="KW-0238">DNA-binding</keyword>
<protein>
    <submittedName>
        <fullName evidence="5">MarR family transcriptional regulator</fullName>
    </submittedName>
</protein>
<feature type="domain" description="HTH marR-type" evidence="4">
    <location>
        <begin position="2"/>
        <end position="136"/>
    </location>
</feature>
<evidence type="ECO:0000259" key="4">
    <source>
        <dbReference type="PROSITE" id="PS50995"/>
    </source>
</evidence>
<dbReference type="Gene3D" id="1.10.10.10">
    <property type="entry name" value="Winged helix-like DNA-binding domain superfamily/Winged helix DNA-binding domain"/>
    <property type="match status" value="1"/>
</dbReference>
<dbReference type="RefSeq" id="WP_213500930.1">
    <property type="nucleotide sequence ID" value="NZ_CP054856.1"/>
</dbReference>
<evidence type="ECO:0000256" key="1">
    <source>
        <dbReference type="ARBA" id="ARBA00023015"/>
    </source>
</evidence>
<evidence type="ECO:0000313" key="6">
    <source>
        <dbReference type="Proteomes" id="UP000677126"/>
    </source>
</evidence>
<dbReference type="SUPFAM" id="SSF46785">
    <property type="entry name" value="Winged helix' DNA-binding domain"/>
    <property type="match status" value="1"/>
</dbReference>
<dbReference type="PANTHER" id="PTHR42756:SF1">
    <property type="entry name" value="TRANSCRIPTIONAL REPRESSOR OF EMRAB OPERON"/>
    <property type="match status" value="1"/>
</dbReference>
<organism evidence="5 6">
    <name type="scientific">Novosphingobium decolorationis</name>
    <dbReference type="NCBI Taxonomy" id="2698673"/>
    <lineage>
        <taxon>Bacteria</taxon>
        <taxon>Pseudomonadati</taxon>
        <taxon>Pseudomonadota</taxon>
        <taxon>Alphaproteobacteria</taxon>
        <taxon>Sphingomonadales</taxon>
        <taxon>Sphingomonadaceae</taxon>
        <taxon>Novosphingobium</taxon>
    </lineage>
</organism>
<dbReference type="Proteomes" id="UP000677126">
    <property type="component" value="Chromosome"/>
</dbReference>
<keyword evidence="3" id="KW-0804">Transcription</keyword>
<dbReference type="InterPro" id="IPR036390">
    <property type="entry name" value="WH_DNA-bd_sf"/>
</dbReference>
<keyword evidence="6" id="KW-1185">Reference proteome</keyword>
<dbReference type="PANTHER" id="PTHR42756">
    <property type="entry name" value="TRANSCRIPTIONAL REGULATOR, MARR"/>
    <property type="match status" value="1"/>
</dbReference>
<dbReference type="SMART" id="SM00347">
    <property type="entry name" value="HTH_MARR"/>
    <property type="match status" value="1"/>
</dbReference>
<dbReference type="PROSITE" id="PS50995">
    <property type="entry name" value="HTH_MARR_2"/>
    <property type="match status" value="1"/>
</dbReference>
<keyword evidence="1" id="KW-0805">Transcription regulation</keyword>
<name>A0ABX8E837_9SPHN</name>
<dbReference type="InterPro" id="IPR000835">
    <property type="entry name" value="HTH_MarR-typ"/>
</dbReference>
<dbReference type="Pfam" id="PF12802">
    <property type="entry name" value="MarR_2"/>
    <property type="match status" value="1"/>
</dbReference>
<reference evidence="5 6" key="1">
    <citation type="journal article" date="2021" name="Int. J. Syst. Evol. Microbiol.">
        <title>Novosphingobium decolorationis sp. nov., an aniline blue-decolourizing bacterium isolated from East Pacific sediment.</title>
        <authorList>
            <person name="Chen X."/>
            <person name="Dong B."/>
            <person name="Chen T."/>
            <person name="Ren N."/>
            <person name="Wang J."/>
            <person name="Xu Y."/>
            <person name="Yang J."/>
            <person name="Zhu S."/>
            <person name="Chen J."/>
        </authorList>
    </citation>
    <scope>NUCLEOTIDE SEQUENCE [LARGE SCALE GENOMIC DNA]</scope>
    <source>
        <strain evidence="5 6">502str22</strain>
    </source>
</reference>
<accession>A0ABX8E837</accession>
<evidence type="ECO:0000313" key="5">
    <source>
        <dbReference type="EMBL" id="QVM85293.1"/>
    </source>
</evidence>